<name>A0ABT2TM54_9FIRM</name>
<feature type="transmembrane region" description="Helical" evidence="6">
    <location>
        <begin position="150"/>
        <end position="169"/>
    </location>
</feature>
<evidence type="ECO:0000259" key="7">
    <source>
        <dbReference type="Pfam" id="PF02687"/>
    </source>
</evidence>
<reference evidence="8 9" key="1">
    <citation type="journal article" date="2021" name="ISME Commun">
        <title>Automated analysis of genomic sequences facilitates high-throughput and comprehensive description of bacteria.</title>
        <authorList>
            <person name="Hitch T.C.A."/>
        </authorList>
    </citation>
    <scope>NUCLEOTIDE SEQUENCE [LARGE SCALE GENOMIC DNA]</scope>
    <source>
        <strain evidence="8 9">Sanger_109</strain>
    </source>
</reference>
<evidence type="ECO:0000256" key="4">
    <source>
        <dbReference type="ARBA" id="ARBA00022989"/>
    </source>
</evidence>
<dbReference type="Proteomes" id="UP001652442">
    <property type="component" value="Unassembled WGS sequence"/>
</dbReference>
<evidence type="ECO:0000313" key="9">
    <source>
        <dbReference type="Proteomes" id="UP001652442"/>
    </source>
</evidence>
<dbReference type="InterPro" id="IPR052536">
    <property type="entry name" value="ABC-4_Integral_Memb_Prot"/>
</dbReference>
<keyword evidence="9" id="KW-1185">Reference proteome</keyword>
<comment type="subcellular location">
    <subcellularLocation>
        <location evidence="1 6">Cell membrane</location>
        <topology evidence="1 6">Multi-pass membrane protein</topology>
    </subcellularLocation>
</comment>
<feature type="transmembrane region" description="Helical" evidence="6">
    <location>
        <begin position="51"/>
        <end position="76"/>
    </location>
</feature>
<keyword evidence="6" id="KW-0813">Transport</keyword>
<evidence type="ECO:0000256" key="3">
    <source>
        <dbReference type="ARBA" id="ARBA00022692"/>
    </source>
</evidence>
<dbReference type="EMBL" id="JAOQJQ010000006">
    <property type="protein sequence ID" value="MCU6763295.1"/>
    <property type="molecule type" value="Genomic_DNA"/>
</dbReference>
<feature type="transmembrane region" description="Helical" evidence="6">
    <location>
        <begin position="623"/>
        <end position="652"/>
    </location>
</feature>
<gene>
    <name evidence="8" type="ORF">OCV88_13330</name>
</gene>
<dbReference type="Pfam" id="PF02687">
    <property type="entry name" value="FtsX"/>
    <property type="match status" value="1"/>
</dbReference>
<feature type="transmembrane region" description="Helical" evidence="6">
    <location>
        <begin position="113"/>
        <end position="138"/>
    </location>
</feature>
<keyword evidence="5 6" id="KW-0472">Membrane</keyword>
<proteinExistence type="inferred from homology"/>
<dbReference type="PIRSF" id="PIRSF018968">
    <property type="entry name" value="ABC_permease_BceB"/>
    <property type="match status" value="1"/>
</dbReference>
<keyword evidence="3 6" id="KW-0812">Transmembrane</keyword>
<evidence type="ECO:0000256" key="6">
    <source>
        <dbReference type="PIRNR" id="PIRNR018968"/>
    </source>
</evidence>
<feature type="transmembrane region" description="Helical" evidence="6">
    <location>
        <begin position="535"/>
        <end position="561"/>
    </location>
</feature>
<accession>A0ABT2TM54</accession>
<evidence type="ECO:0000256" key="5">
    <source>
        <dbReference type="ARBA" id="ARBA00023136"/>
    </source>
</evidence>
<feature type="transmembrane region" description="Helical" evidence="6">
    <location>
        <begin position="17"/>
        <end position="39"/>
    </location>
</feature>
<feature type="transmembrane region" description="Helical" evidence="6">
    <location>
        <begin position="203"/>
        <end position="220"/>
    </location>
</feature>
<protein>
    <submittedName>
        <fullName evidence="8">ABC transporter permease</fullName>
    </submittedName>
</protein>
<sequence length="664" mass="76332">MLSKLARRNAKRSMRDYLVYLLTMVLITALMFAFNSMIFSKSVWALCQEAGIMAIMLGVVTFFIVLIVIWLVHYMVRFMAQRRSREFATYLLLGFRKKQIANLFLRENMQIGAAAFVIGLLPGFFLQQVVTTLIYAIVAREYTLHVEWNVFTLLLTAGIYALSYVLALFRNRRRFKKMNIREMMYMDRQNEELKTGNKSKKQWMFFAGAVYIAAFIWMIYQGKITVENVFGLLAGLVAAIYILYIGLSAFLIGYIKRGGRGIYRHGNLFVLRQMASKVKTMRFTLGTLTILFTVVLVGCSCAMMLNEYQNTQAQEKWPFDVAVYSGNTEYDFTEEKKLIESQGNAADLYAYQIYENGSNQMNLLFLDQVKGAYASGYFQYDTYMKLSDYNKLRQMLLYQPVTLSEDQYLIHTKSRIKDTVENISRQPLKIKEGTLSCQGVHTEPFEQNGHNGADYLLVVSDETAEKMTPYYNLLMAQIKGEVPDTLQNDLLKLQGFETGMDVEYTYEDRGSGTDMIYSDDSPVYVKETSTQNMRFLLSAIIFPLFYIGLVFICVAMTILAVQQISDSDKYRFRYQVLKNLGLRKDEINKIILKQLMLYYLVPFGAAVLISAGIVVFISRQFVFYSGIATASASFFGWSLLFFGIIYLIYFAVTYEEFKRNASGA</sequence>
<comment type="similarity">
    <text evidence="6">Belongs to the ABC-4 integral membrane protein family.</text>
</comment>
<organism evidence="8 9">
    <name type="scientific">Brotonthovivens ammoniilytica</name>
    <dbReference type="NCBI Taxonomy" id="2981725"/>
    <lineage>
        <taxon>Bacteria</taxon>
        <taxon>Bacillati</taxon>
        <taxon>Bacillota</taxon>
        <taxon>Clostridia</taxon>
        <taxon>Lachnospirales</taxon>
        <taxon>Lachnospiraceae</taxon>
        <taxon>Brotonthovivens</taxon>
    </lineage>
</organism>
<keyword evidence="2 6" id="KW-1003">Cell membrane</keyword>
<evidence type="ECO:0000256" key="2">
    <source>
        <dbReference type="ARBA" id="ARBA00022475"/>
    </source>
</evidence>
<dbReference type="InterPro" id="IPR027022">
    <property type="entry name" value="ABC_permease_BceB-typ"/>
</dbReference>
<feature type="domain" description="ABC3 transporter permease C-terminal" evidence="7">
    <location>
        <begin position="59"/>
        <end position="180"/>
    </location>
</feature>
<feature type="transmembrane region" description="Helical" evidence="6">
    <location>
        <begin position="597"/>
        <end position="617"/>
    </location>
</feature>
<feature type="transmembrane region" description="Helical" evidence="6">
    <location>
        <begin position="232"/>
        <end position="255"/>
    </location>
</feature>
<dbReference type="InterPro" id="IPR003838">
    <property type="entry name" value="ABC3_permease_C"/>
</dbReference>
<dbReference type="PANTHER" id="PTHR46795:SF3">
    <property type="entry name" value="ABC TRANSPORTER PERMEASE"/>
    <property type="match status" value="1"/>
</dbReference>
<dbReference type="RefSeq" id="WP_158425937.1">
    <property type="nucleotide sequence ID" value="NZ_JAOQJQ010000006.1"/>
</dbReference>
<feature type="transmembrane region" description="Helical" evidence="6">
    <location>
        <begin position="283"/>
        <end position="305"/>
    </location>
</feature>
<evidence type="ECO:0000313" key="8">
    <source>
        <dbReference type="EMBL" id="MCU6763295.1"/>
    </source>
</evidence>
<evidence type="ECO:0000256" key="1">
    <source>
        <dbReference type="ARBA" id="ARBA00004651"/>
    </source>
</evidence>
<comment type="caution">
    <text evidence="8">The sequence shown here is derived from an EMBL/GenBank/DDBJ whole genome shotgun (WGS) entry which is preliminary data.</text>
</comment>
<dbReference type="PANTHER" id="PTHR46795">
    <property type="entry name" value="ABC TRANSPORTER PERMEASE-RELATED-RELATED"/>
    <property type="match status" value="1"/>
</dbReference>
<keyword evidence="4 6" id="KW-1133">Transmembrane helix</keyword>